<dbReference type="Pfam" id="PF00505">
    <property type="entry name" value="HMG_box"/>
    <property type="match status" value="1"/>
</dbReference>
<feature type="compositionally biased region" description="Low complexity" evidence="5">
    <location>
        <begin position="130"/>
        <end position="167"/>
    </location>
</feature>
<dbReference type="SMART" id="SM00398">
    <property type="entry name" value="HMG"/>
    <property type="match status" value="1"/>
</dbReference>
<dbReference type="SUPFAM" id="SSF47095">
    <property type="entry name" value="HMG-box"/>
    <property type="match status" value="1"/>
</dbReference>
<dbReference type="GO" id="GO:0005634">
    <property type="term" value="C:nucleus"/>
    <property type="evidence" value="ECO:0007669"/>
    <property type="project" value="UniProtKB-SubCell"/>
</dbReference>
<name>A0A9P1I737_9PELO</name>
<dbReference type="PANTHER" id="PTHR10270">
    <property type="entry name" value="SOX TRANSCRIPTION FACTOR"/>
    <property type="match status" value="1"/>
</dbReference>
<dbReference type="PROSITE" id="PS50118">
    <property type="entry name" value="HMG_BOX_2"/>
    <property type="match status" value="1"/>
</dbReference>
<feature type="compositionally biased region" description="Low complexity" evidence="5">
    <location>
        <begin position="263"/>
        <end position="276"/>
    </location>
</feature>
<keyword evidence="2 4" id="KW-0238">DNA-binding</keyword>
<dbReference type="PANTHER" id="PTHR10270:SF323">
    <property type="entry name" value="TRANSCRIPTION FACTOR SOX-14-RELATED"/>
    <property type="match status" value="1"/>
</dbReference>
<evidence type="ECO:0000256" key="2">
    <source>
        <dbReference type="ARBA" id="ARBA00023125"/>
    </source>
</evidence>
<dbReference type="AlphaFoldDB" id="A0A9P1I737"/>
<evidence type="ECO:0000256" key="3">
    <source>
        <dbReference type="ARBA" id="ARBA00023242"/>
    </source>
</evidence>
<comment type="subcellular location">
    <subcellularLocation>
        <location evidence="1">Nucleus</location>
    </subcellularLocation>
</comment>
<dbReference type="InterPro" id="IPR036910">
    <property type="entry name" value="HMG_box_dom_sf"/>
</dbReference>
<evidence type="ECO:0000256" key="4">
    <source>
        <dbReference type="PROSITE-ProRule" id="PRU00267"/>
    </source>
</evidence>
<feature type="compositionally biased region" description="Low complexity" evidence="5">
    <location>
        <begin position="1"/>
        <end position="10"/>
    </location>
</feature>
<reference evidence="7" key="1">
    <citation type="submission" date="2022-11" db="EMBL/GenBank/DDBJ databases">
        <authorList>
            <person name="Kikuchi T."/>
        </authorList>
    </citation>
    <scope>NUCLEOTIDE SEQUENCE</scope>
    <source>
        <strain evidence="7">PS1010</strain>
    </source>
</reference>
<feature type="compositionally biased region" description="Polar residues" evidence="5">
    <location>
        <begin position="31"/>
        <end position="40"/>
    </location>
</feature>
<evidence type="ECO:0000313" key="7">
    <source>
        <dbReference type="EMBL" id="CAI5439256.1"/>
    </source>
</evidence>
<keyword evidence="8" id="KW-1185">Reference proteome</keyword>
<feature type="region of interest" description="Disordered" evidence="5">
    <location>
        <begin position="1"/>
        <end position="40"/>
    </location>
</feature>
<evidence type="ECO:0000256" key="5">
    <source>
        <dbReference type="SAM" id="MobiDB-lite"/>
    </source>
</evidence>
<dbReference type="FunFam" id="1.10.30.10:FF:000007">
    <property type="entry name" value="Transcription factor SOX"/>
    <property type="match status" value="1"/>
</dbReference>
<organism evidence="7 8">
    <name type="scientific">Caenorhabditis angaria</name>
    <dbReference type="NCBI Taxonomy" id="860376"/>
    <lineage>
        <taxon>Eukaryota</taxon>
        <taxon>Metazoa</taxon>
        <taxon>Ecdysozoa</taxon>
        <taxon>Nematoda</taxon>
        <taxon>Chromadorea</taxon>
        <taxon>Rhabditida</taxon>
        <taxon>Rhabditina</taxon>
        <taxon>Rhabditomorpha</taxon>
        <taxon>Rhabditoidea</taxon>
        <taxon>Rhabditidae</taxon>
        <taxon>Peloderinae</taxon>
        <taxon>Caenorhabditis</taxon>
    </lineage>
</organism>
<sequence length="340" mass="37964">MPPVPQQQVQAHQFGGGGKFAPIAPPKPSITPYSDATNCKKSSNHIKRPMNAFMVWSQMERRKICEHQPDMHNAEISKQLGSRWRHLTEEEKAPFVAEAERLRVMHMQEYPDYKYKPRKKPKKNPDGSLQQPSSSAAGSGASASSQQPQPTPSTSKNSNPGGSSAGSSRKRTYTEDFSNQSNMAKAIKMEPKYGYPSPPEFNHNPLTPESGFYDDFYHYQQQQAQQAAQQHQQHHHNMFAPNNSNPFYVQTSPPSSHEDDMRSLSSSSSGYGSIPPSTDCQIHENFATQIAPIENVPAPQNSQQNTAQGNADDFSGICPTITDLPFYGTYLWDEVYKTIL</sequence>
<dbReference type="GO" id="GO:0000978">
    <property type="term" value="F:RNA polymerase II cis-regulatory region sequence-specific DNA binding"/>
    <property type="evidence" value="ECO:0007669"/>
    <property type="project" value="TreeGrafter"/>
</dbReference>
<dbReference type="InterPro" id="IPR009071">
    <property type="entry name" value="HMG_box_dom"/>
</dbReference>
<dbReference type="GO" id="GO:0007420">
    <property type="term" value="P:brain development"/>
    <property type="evidence" value="ECO:0007669"/>
    <property type="project" value="TreeGrafter"/>
</dbReference>
<keyword evidence="3 4" id="KW-0539">Nucleus</keyword>
<feature type="region of interest" description="Disordered" evidence="5">
    <location>
        <begin position="110"/>
        <end position="276"/>
    </location>
</feature>
<dbReference type="Proteomes" id="UP001152747">
    <property type="component" value="Unassembled WGS sequence"/>
</dbReference>
<evidence type="ECO:0000259" key="6">
    <source>
        <dbReference type="PROSITE" id="PS50118"/>
    </source>
</evidence>
<dbReference type="Gene3D" id="1.10.30.10">
    <property type="entry name" value="High mobility group box domain"/>
    <property type="match status" value="1"/>
</dbReference>
<dbReference type="EMBL" id="CANHGI010000001">
    <property type="protein sequence ID" value="CAI5439256.1"/>
    <property type="molecule type" value="Genomic_DNA"/>
</dbReference>
<evidence type="ECO:0000256" key="1">
    <source>
        <dbReference type="ARBA" id="ARBA00004123"/>
    </source>
</evidence>
<dbReference type="CDD" id="cd22029">
    <property type="entry name" value="HMG-box_SoxC"/>
    <property type="match status" value="1"/>
</dbReference>
<feature type="compositionally biased region" description="Low complexity" evidence="5">
    <location>
        <begin position="220"/>
        <end position="231"/>
    </location>
</feature>
<comment type="caution">
    <text evidence="7">The sequence shown here is derived from an EMBL/GenBank/DDBJ whole genome shotgun (WGS) entry which is preliminary data.</text>
</comment>
<evidence type="ECO:0000313" key="8">
    <source>
        <dbReference type="Proteomes" id="UP001152747"/>
    </source>
</evidence>
<dbReference type="InterPro" id="IPR050140">
    <property type="entry name" value="SRY-related_HMG-box_TF-like"/>
</dbReference>
<accession>A0A9P1I737</accession>
<protein>
    <recommendedName>
        <fullName evidence="6">HMG box domain-containing protein</fullName>
    </recommendedName>
</protein>
<proteinExistence type="predicted"/>
<dbReference type="GO" id="GO:0000122">
    <property type="term" value="P:negative regulation of transcription by RNA polymerase II"/>
    <property type="evidence" value="ECO:0007669"/>
    <property type="project" value="TreeGrafter"/>
</dbReference>
<dbReference type="OrthoDB" id="6247875at2759"/>
<feature type="domain" description="HMG box" evidence="6">
    <location>
        <begin position="46"/>
        <end position="114"/>
    </location>
</feature>
<dbReference type="GO" id="GO:0030182">
    <property type="term" value="P:neuron differentiation"/>
    <property type="evidence" value="ECO:0007669"/>
    <property type="project" value="TreeGrafter"/>
</dbReference>
<gene>
    <name evidence="7" type="ORF">CAMP_LOCUS1893</name>
</gene>
<feature type="DNA-binding region" description="HMG box" evidence="4">
    <location>
        <begin position="46"/>
        <end position="114"/>
    </location>
</feature>
<feature type="compositionally biased region" description="Polar residues" evidence="5">
    <location>
        <begin position="240"/>
        <end position="254"/>
    </location>
</feature>
<dbReference type="GO" id="GO:0001228">
    <property type="term" value="F:DNA-binding transcription activator activity, RNA polymerase II-specific"/>
    <property type="evidence" value="ECO:0007669"/>
    <property type="project" value="TreeGrafter"/>
</dbReference>